<evidence type="ECO:0000256" key="1">
    <source>
        <dbReference type="SAM" id="Phobius"/>
    </source>
</evidence>
<keyword evidence="3" id="KW-1185">Reference proteome</keyword>
<evidence type="ECO:0000313" key="3">
    <source>
        <dbReference type="Proteomes" id="UP001066276"/>
    </source>
</evidence>
<dbReference type="AlphaFoldDB" id="A0AAV7RWM9"/>
<sequence>METGPSLVCRSFCLFFFFGFFYPAWKKVRSYIEPLAFGKSLISAVAITVLAGLRTVKHRRRKIKPQATNLQCDSCADSVNWSKHGLALRGPQETRHPWAVGI</sequence>
<protein>
    <submittedName>
        <fullName evidence="2">Uncharacterized protein</fullName>
    </submittedName>
</protein>
<accession>A0AAV7RWM9</accession>
<gene>
    <name evidence="2" type="ORF">NDU88_009936</name>
</gene>
<keyword evidence="1" id="KW-1133">Transmembrane helix</keyword>
<proteinExistence type="predicted"/>
<reference evidence="2" key="1">
    <citation type="journal article" date="2022" name="bioRxiv">
        <title>Sequencing and chromosome-scale assembly of the giantPleurodeles waltlgenome.</title>
        <authorList>
            <person name="Brown T."/>
            <person name="Elewa A."/>
            <person name="Iarovenko S."/>
            <person name="Subramanian E."/>
            <person name="Araus A.J."/>
            <person name="Petzold A."/>
            <person name="Susuki M."/>
            <person name="Suzuki K.-i.T."/>
            <person name="Hayashi T."/>
            <person name="Toyoda A."/>
            <person name="Oliveira C."/>
            <person name="Osipova E."/>
            <person name="Leigh N.D."/>
            <person name="Simon A."/>
            <person name="Yun M.H."/>
        </authorList>
    </citation>
    <scope>NUCLEOTIDE SEQUENCE</scope>
    <source>
        <strain evidence="2">20211129_DDA</strain>
        <tissue evidence="2">Liver</tissue>
    </source>
</reference>
<name>A0AAV7RWM9_PLEWA</name>
<organism evidence="2 3">
    <name type="scientific">Pleurodeles waltl</name>
    <name type="common">Iberian ribbed newt</name>
    <dbReference type="NCBI Taxonomy" id="8319"/>
    <lineage>
        <taxon>Eukaryota</taxon>
        <taxon>Metazoa</taxon>
        <taxon>Chordata</taxon>
        <taxon>Craniata</taxon>
        <taxon>Vertebrata</taxon>
        <taxon>Euteleostomi</taxon>
        <taxon>Amphibia</taxon>
        <taxon>Batrachia</taxon>
        <taxon>Caudata</taxon>
        <taxon>Salamandroidea</taxon>
        <taxon>Salamandridae</taxon>
        <taxon>Pleurodelinae</taxon>
        <taxon>Pleurodeles</taxon>
    </lineage>
</organism>
<comment type="caution">
    <text evidence="2">The sequence shown here is derived from an EMBL/GenBank/DDBJ whole genome shotgun (WGS) entry which is preliminary data.</text>
</comment>
<evidence type="ECO:0000313" key="2">
    <source>
        <dbReference type="EMBL" id="KAJ1157221.1"/>
    </source>
</evidence>
<feature type="transmembrane region" description="Helical" evidence="1">
    <location>
        <begin position="7"/>
        <end position="25"/>
    </location>
</feature>
<keyword evidence="1" id="KW-0472">Membrane</keyword>
<dbReference type="Proteomes" id="UP001066276">
    <property type="component" value="Chromosome 5"/>
</dbReference>
<feature type="transmembrane region" description="Helical" evidence="1">
    <location>
        <begin position="37"/>
        <end position="56"/>
    </location>
</feature>
<keyword evidence="1" id="KW-0812">Transmembrane</keyword>
<dbReference type="EMBL" id="JANPWB010000009">
    <property type="protein sequence ID" value="KAJ1157221.1"/>
    <property type="molecule type" value="Genomic_DNA"/>
</dbReference>